<dbReference type="Pfam" id="PF00892">
    <property type="entry name" value="EamA"/>
    <property type="match status" value="2"/>
</dbReference>
<feature type="transmembrane region" description="Helical" evidence="13">
    <location>
        <begin position="223"/>
        <end position="244"/>
    </location>
</feature>
<comment type="caution">
    <text evidence="15">The sequence shown here is derived from an EMBL/GenBank/DDBJ whole genome shotgun (WGS) entry which is preliminary data.</text>
</comment>
<feature type="transmembrane region" description="Helical" evidence="13">
    <location>
        <begin position="120"/>
        <end position="139"/>
    </location>
</feature>
<evidence type="ECO:0000256" key="2">
    <source>
        <dbReference type="ARBA" id="ARBA00007362"/>
    </source>
</evidence>
<dbReference type="EMBL" id="MODZ01000008">
    <property type="protein sequence ID" value="OIJ35498.1"/>
    <property type="molecule type" value="Genomic_DNA"/>
</dbReference>
<evidence type="ECO:0000256" key="3">
    <source>
        <dbReference type="ARBA" id="ARBA00022448"/>
    </source>
</evidence>
<keyword evidence="10 13" id="KW-1133">Transmembrane helix</keyword>
<dbReference type="Proteomes" id="UP000179540">
    <property type="component" value="Unassembled WGS sequence"/>
</dbReference>
<feature type="transmembrane region" description="Helical" evidence="13">
    <location>
        <begin position="183"/>
        <end position="203"/>
    </location>
</feature>
<dbReference type="GO" id="GO:0005886">
    <property type="term" value="C:plasma membrane"/>
    <property type="evidence" value="ECO:0007669"/>
    <property type="project" value="UniProtKB-SubCell"/>
</dbReference>
<reference evidence="15 16" key="1">
    <citation type="submission" date="2016-10" db="EMBL/GenBank/DDBJ databases">
        <title>Draft genome sequence of strain LCT isolated from the Shenzhou X spacecraft of China.</title>
        <authorList>
            <person name="Huang B."/>
        </authorList>
    </citation>
    <scope>NUCLEOTIDE SEQUENCE [LARGE SCALE GENOMIC DNA]</scope>
    <source>
        <strain evidence="15 16">LCT-H5</strain>
    </source>
</reference>
<keyword evidence="6" id="KW-0997">Cell inner membrane</keyword>
<evidence type="ECO:0000313" key="15">
    <source>
        <dbReference type="EMBL" id="OIJ35498.1"/>
    </source>
</evidence>
<dbReference type="AlphaFoldDB" id="A0A1S2MYU4"/>
<dbReference type="GO" id="GO:0022857">
    <property type="term" value="F:transmembrane transporter activity"/>
    <property type="evidence" value="ECO:0007669"/>
    <property type="project" value="InterPro"/>
</dbReference>
<feature type="domain" description="EamA" evidence="14">
    <location>
        <begin position="6"/>
        <end position="136"/>
    </location>
</feature>
<dbReference type="InterPro" id="IPR000620">
    <property type="entry name" value="EamA_dom"/>
</dbReference>
<dbReference type="PANTHER" id="PTHR30561">
    <property type="entry name" value="SMR FAMILY PROTON-DEPENDENT DRUG EFFLUX TRANSPORTER SUGE"/>
    <property type="match status" value="1"/>
</dbReference>
<feature type="transmembrane region" description="Helical" evidence="13">
    <location>
        <begin position="251"/>
        <end position="271"/>
    </location>
</feature>
<accession>A0A1S2MYU4</accession>
<feature type="domain" description="EamA" evidence="14">
    <location>
        <begin position="158"/>
        <end position="294"/>
    </location>
</feature>
<feature type="transmembrane region" description="Helical" evidence="13">
    <location>
        <begin position="62"/>
        <end position="81"/>
    </location>
</feature>
<dbReference type="InterPro" id="IPR037185">
    <property type="entry name" value="EmrE-like"/>
</dbReference>
<feature type="transmembrane region" description="Helical" evidence="13">
    <location>
        <begin position="33"/>
        <end position="55"/>
    </location>
</feature>
<proteinExistence type="inferred from homology"/>
<keyword evidence="7" id="KW-0441">Lipid A biosynthesis</keyword>
<keyword evidence="11" id="KW-0443">Lipid metabolism</keyword>
<evidence type="ECO:0000256" key="13">
    <source>
        <dbReference type="SAM" id="Phobius"/>
    </source>
</evidence>
<dbReference type="InterPro" id="IPR000390">
    <property type="entry name" value="Small_drug/metabolite_transptr"/>
</dbReference>
<name>A0A1S2MYU4_9MICC</name>
<keyword evidence="12 13" id="KW-0472">Membrane</keyword>
<dbReference type="RefSeq" id="WP_075515011.1">
    <property type="nucleotide sequence ID" value="NZ_MODZ01000008.1"/>
</dbReference>
<protein>
    <recommendedName>
        <fullName evidence="14">EamA domain-containing protein</fullName>
    </recommendedName>
</protein>
<evidence type="ECO:0000256" key="11">
    <source>
        <dbReference type="ARBA" id="ARBA00023098"/>
    </source>
</evidence>
<evidence type="ECO:0000259" key="14">
    <source>
        <dbReference type="Pfam" id="PF00892"/>
    </source>
</evidence>
<evidence type="ECO:0000256" key="8">
    <source>
        <dbReference type="ARBA" id="ARBA00022692"/>
    </source>
</evidence>
<comment type="subcellular location">
    <subcellularLocation>
        <location evidence="1">Cell membrane</location>
        <topology evidence="1">Multi-pass membrane protein</topology>
    </subcellularLocation>
</comment>
<evidence type="ECO:0000256" key="10">
    <source>
        <dbReference type="ARBA" id="ARBA00022989"/>
    </source>
</evidence>
<dbReference type="OrthoDB" id="9783707at2"/>
<organism evidence="15 16">
    <name type="scientific">Rothia kristinae</name>
    <dbReference type="NCBI Taxonomy" id="37923"/>
    <lineage>
        <taxon>Bacteria</taxon>
        <taxon>Bacillati</taxon>
        <taxon>Actinomycetota</taxon>
        <taxon>Actinomycetes</taxon>
        <taxon>Micrococcales</taxon>
        <taxon>Micrococcaceae</taxon>
        <taxon>Rothia</taxon>
    </lineage>
</organism>
<keyword evidence="3" id="KW-0813">Transport</keyword>
<keyword evidence="4" id="KW-1003">Cell membrane</keyword>
<keyword evidence="8 13" id="KW-0812">Transmembrane</keyword>
<evidence type="ECO:0000256" key="4">
    <source>
        <dbReference type="ARBA" id="ARBA00022475"/>
    </source>
</evidence>
<evidence type="ECO:0000256" key="6">
    <source>
        <dbReference type="ARBA" id="ARBA00022519"/>
    </source>
</evidence>
<dbReference type="SUPFAM" id="SSF103481">
    <property type="entry name" value="Multidrug resistance efflux transporter EmrE"/>
    <property type="match status" value="2"/>
</dbReference>
<sequence>MTPAALGLVLTAAVFHAIWNLAAKAKTGDSFVFIWWYVLLSAVFTVPLGIWVMAVQGIGFSATLLWAPAVSAAIHLGYNMVLQTGYERAPLSVVYPTARGTGPVLTMLVAVLFLGERPGWVAAAGALVIVLGIVFTASGPRPVPAPGAQDGDASPLLSGLGWGAATGLFIAGYTLWDDHSVTALALAPIPYFAMSSVYQTMIATAQLGQARRAVLGRTLRENVWPILAIAAFSPAAYVLVLIAMQTQPVSLVAPLRETSIVIGSLLGWLIFKEANPGRRLLGAAVVLGGVALISG</sequence>
<keyword evidence="5" id="KW-0444">Lipid biosynthesis</keyword>
<dbReference type="GO" id="GO:0009103">
    <property type="term" value="P:lipopolysaccharide biosynthetic process"/>
    <property type="evidence" value="ECO:0007669"/>
    <property type="project" value="UniProtKB-KW"/>
</dbReference>
<gene>
    <name evidence="15" type="ORF">BK826_07065</name>
</gene>
<evidence type="ECO:0000256" key="9">
    <source>
        <dbReference type="ARBA" id="ARBA00022985"/>
    </source>
</evidence>
<keyword evidence="9" id="KW-0448">Lipopolysaccharide biosynthesis</keyword>
<feature type="transmembrane region" description="Helical" evidence="13">
    <location>
        <begin position="93"/>
        <end position="113"/>
    </location>
</feature>
<comment type="similarity">
    <text evidence="2">Belongs to the EamA transporter family.</text>
</comment>
<evidence type="ECO:0000256" key="1">
    <source>
        <dbReference type="ARBA" id="ARBA00004651"/>
    </source>
</evidence>
<evidence type="ECO:0000256" key="7">
    <source>
        <dbReference type="ARBA" id="ARBA00022556"/>
    </source>
</evidence>
<evidence type="ECO:0000313" key="16">
    <source>
        <dbReference type="Proteomes" id="UP000179540"/>
    </source>
</evidence>
<dbReference type="PANTHER" id="PTHR30561:SF1">
    <property type="entry name" value="MULTIDRUG TRANSPORTER EMRE"/>
    <property type="match status" value="1"/>
</dbReference>
<evidence type="ECO:0000256" key="12">
    <source>
        <dbReference type="ARBA" id="ARBA00023136"/>
    </source>
</evidence>
<evidence type="ECO:0000256" key="5">
    <source>
        <dbReference type="ARBA" id="ARBA00022516"/>
    </source>
</evidence>
<feature type="transmembrane region" description="Helical" evidence="13">
    <location>
        <begin position="159"/>
        <end position="176"/>
    </location>
</feature>
<dbReference type="Gene3D" id="1.10.3730.20">
    <property type="match status" value="2"/>
</dbReference>